<keyword evidence="3" id="KW-1185">Reference proteome</keyword>
<feature type="region of interest" description="Disordered" evidence="1">
    <location>
        <begin position="253"/>
        <end position="273"/>
    </location>
</feature>
<accession>C1N9I7</accession>
<dbReference type="Proteomes" id="UP000001876">
    <property type="component" value="Unassembled WGS sequence"/>
</dbReference>
<evidence type="ECO:0000313" key="3">
    <source>
        <dbReference type="Proteomes" id="UP000001876"/>
    </source>
</evidence>
<dbReference type="EMBL" id="GG663751">
    <property type="protein sequence ID" value="EEH51532.1"/>
    <property type="molecule type" value="Genomic_DNA"/>
</dbReference>
<sequence length="273" mass="29252">MLTADAPVFYDASARRDTLRGSLVPGAPSPDGEEGGAAGGGPFGSSRCWHRRLGCLPPPGLGLRTALDDDDDDDDAAAPKPPPRATAFVSYPRTGKHVAFDGRWLHGAPEALSAKNMSDGKVGGVGKWRTVSDKRRRTTFLVNVWLDHVPSTAAPLPDDALREVSKEPYDDDDDDDDAARAEEAPVDAYEVVEAGETTDEGEMTSLPAFVHAGRTHRASWRLPRRWTRGEGEGGVVDVVACGGGMGRSLAFATEGRVEEVEEEEEEEEEEPAS</sequence>
<feature type="region of interest" description="Disordered" evidence="1">
    <location>
        <begin position="17"/>
        <end position="43"/>
    </location>
</feature>
<dbReference type="RefSeq" id="XP_003064627.1">
    <property type="nucleotide sequence ID" value="XM_003064581.1"/>
</dbReference>
<protein>
    <submittedName>
        <fullName evidence="2">Predicted protein</fullName>
    </submittedName>
</protein>
<dbReference type="OrthoDB" id="69177at2759"/>
<evidence type="ECO:0000313" key="2">
    <source>
        <dbReference type="EMBL" id="EEH51532.1"/>
    </source>
</evidence>
<dbReference type="GeneID" id="9690068"/>
<reference evidence="2 3" key="1">
    <citation type="journal article" date="2009" name="Science">
        <title>Green evolution and dynamic adaptations revealed by genomes of the marine picoeukaryotes Micromonas.</title>
        <authorList>
            <person name="Worden A.Z."/>
            <person name="Lee J.H."/>
            <person name="Mock T."/>
            <person name="Rouze P."/>
            <person name="Simmons M.P."/>
            <person name="Aerts A.L."/>
            <person name="Allen A.E."/>
            <person name="Cuvelier M.L."/>
            <person name="Derelle E."/>
            <person name="Everett M.V."/>
            <person name="Foulon E."/>
            <person name="Grimwood J."/>
            <person name="Gundlach H."/>
            <person name="Henrissat B."/>
            <person name="Napoli C."/>
            <person name="McDonald S.M."/>
            <person name="Parker M.S."/>
            <person name="Rombauts S."/>
            <person name="Salamov A."/>
            <person name="Von Dassow P."/>
            <person name="Badger J.H."/>
            <person name="Coutinho P.M."/>
            <person name="Demir E."/>
            <person name="Dubchak I."/>
            <person name="Gentemann C."/>
            <person name="Eikrem W."/>
            <person name="Gready J.E."/>
            <person name="John U."/>
            <person name="Lanier W."/>
            <person name="Lindquist E.A."/>
            <person name="Lucas S."/>
            <person name="Mayer K.F."/>
            <person name="Moreau H."/>
            <person name="Not F."/>
            <person name="Otillar R."/>
            <person name="Panaud O."/>
            <person name="Pangilinan J."/>
            <person name="Paulsen I."/>
            <person name="Piegu B."/>
            <person name="Poliakov A."/>
            <person name="Robbens S."/>
            <person name="Schmutz J."/>
            <person name="Toulza E."/>
            <person name="Wyss T."/>
            <person name="Zelensky A."/>
            <person name="Zhou K."/>
            <person name="Armbrust E.V."/>
            <person name="Bhattacharya D."/>
            <person name="Goodenough U.W."/>
            <person name="Van de Peer Y."/>
            <person name="Grigoriev I.V."/>
        </authorList>
    </citation>
    <scope>NUCLEOTIDE SEQUENCE [LARGE SCALE GENOMIC DNA]</scope>
    <source>
        <strain evidence="2 3">CCMP1545</strain>
    </source>
</reference>
<proteinExistence type="predicted"/>
<dbReference type="AlphaFoldDB" id="C1N9I7"/>
<dbReference type="KEGG" id="mpp:MICPUCDRAFT_54518"/>
<evidence type="ECO:0000256" key="1">
    <source>
        <dbReference type="SAM" id="MobiDB-lite"/>
    </source>
</evidence>
<feature type="region of interest" description="Disordered" evidence="1">
    <location>
        <begin position="60"/>
        <end position="88"/>
    </location>
</feature>
<organism evidence="3">
    <name type="scientific">Micromonas pusilla (strain CCMP1545)</name>
    <name type="common">Picoplanktonic green alga</name>
    <dbReference type="NCBI Taxonomy" id="564608"/>
    <lineage>
        <taxon>Eukaryota</taxon>
        <taxon>Viridiplantae</taxon>
        <taxon>Chlorophyta</taxon>
        <taxon>Mamiellophyceae</taxon>
        <taxon>Mamiellales</taxon>
        <taxon>Mamiellaceae</taxon>
        <taxon>Micromonas</taxon>
    </lineage>
</organism>
<feature type="compositionally biased region" description="Basic and acidic residues" evidence="1">
    <location>
        <begin position="159"/>
        <end position="168"/>
    </location>
</feature>
<feature type="region of interest" description="Disordered" evidence="1">
    <location>
        <begin position="152"/>
        <end position="183"/>
    </location>
</feature>
<gene>
    <name evidence="2" type="ORF">MICPUCDRAFT_54518</name>
</gene>
<feature type="compositionally biased region" description="Acidic residues" evidence="1">
    <location>
        <begin position="259"/>
        <end position="273"/>
    </location>
</feature>
<name>C1N9I7_MICPC</name>